<dbReference type="PANTHER" id="PTHR45881">
    <property type="entry name" value="CHECKPOINT SUPPRESSOR 1-LIKE, ISOFORM A-RELATED"/>
    <property type="match status" value="1"/>
</dbReference>
<evidence type="ECO:0000256" key="3">
    <source>
        <dbReference type="ARBA" id="ARBA00023125"/>
    </source>
</evidence>
<dbReference type="PANTHER" id="PTHR45881:SF1">
    <property type="entry name" value="FORK HEAD PROTEIN HOMOLOG 2"/>
    <property type="match status" value="1"/>
</dbReference>
<dbReference type="GO" id="GO:2000221">
    <property type="term" value="P:negative regulation of pseudohyphal growth"/>
    <property type="evidence" value="ECO:0007669"/>
    <property type="project" value="UniProtKB-ARBA"/>
</dbReference>
<dbReference type="SMART" id="SM00240">
    <property type="entry name" value="FHA"/>
    <property type="match status" value="1"/>
</dbReference>
<keyword evidence="2" id="KW-0805">Transcription regulation</keyword>
<accession>A0A2T0FFY2</accession>
<dbReference type="SUPFAM" id="SSF46785">
    <property type="entry name" value="Winged helix' DNA-binding domain"/>
    <property type="match status" value="1"/>
</dbReference>
<dbReference type="InterPro" id="IPR018122">
    <property type="entry name" value="TF_fork_head_CS_1"/>
</dbReference>
<evidence type="ECO:0000256" key="4">
    <source>
        <dbReference type="ARBA" id="ARBA00023163"/>
    </source>
</evidence>
<proteinExistence type="predicted"/>
<feature type="domain" description="FHA" evidence="8">
    <location>
        <begin position="107"/>
        <end position="163"/>
    </location>
</feature>
<evidence type="ECO:0000313" key="10">
    <source>
        <dbReference type="EMBL" id="PRT53895.1"/>
    </source>
</evidence>
<reference evidence="10 11" key="1">
    <citation type="submission" date="2017-04" db="EMBL/GenBank/DDBJ databases">
        <title>Genome sequencing of [Candida] sorbophila.</title>
        <authorList>
            <person name="Ahn J.O."/>
        </authorList>
    </citation>
    <scope>NUCLEOTIDE SEQUENCE [LARGE SCALE GENOMIC DNA]</scope>
    <source>
        <strain evidence="10 11">DS02</strain>
    </source>
</reference>
<feature type="region of interest" description="Disordered" evidence="7">
    <location>
        <begin position="444"/>
        <end position="470"/>
    </location>
</feature>
<keyword evidence="4" id="KW-0804">Transcription</keyword>
<evidence type="ECO:0000259" key="9">
    <source>
        <dbReference type="PROSITE" id="PS50039"/>
    </source>
</evidence>
<dbReference type="InterPro" id="IPR008984">
    <property type="entry name" value="SMAD_FHA_dom_sf"/>
</dbReference>
<comment type="subcellular location">
    <subcellularLocation>
        <location evidence="1 6">Nucleus</location>
    </subcellularLocation>
</comment>
<dbReference type="EMBL" id="NDIQ01000001">
    <property type="protein sequence ID" value="PRT53895.1"/>
    <property type="molecule type" value="Genomic_DNA"/>
</dbReference>
<evidence type="ECO:0000313" key="11">
    <source>
        <dbReference type="Proteomes" id="UP000238350"/>
    </source>
</evidence>
<dbReference type="InterPro" id="IPR030456">
    <property type="entry name" value="TF_fork_head_CS_2"/>
</dbReference>
<feature type="compositionally biased region" description="Basic and acidic residues" evidence="7">
    <location>
        <begin position="227"/>
        <end position="236"/>
    </location>
</feature>
<dbReference type="PRINTS" id="PR00053">
    <property type="entry name" value="FORKHEAD"/>
</dbReference>
<evidence type="ECO:0000256" key="7">
    <source>
        <dbReference type="SAM" id="MobiDB-lite"/>
    </source>
</evidence>
<dbReference type="FunFam" id="1.10.10.10:FF:000030">
    <property type="entry name" value="Forkhead box protein K2"/>
    <property type="match status" value="1"/>
</dbReference>
<dbReference type="GO" id="GO:0005634">
    <property type="term" value="C:nucleus"/>
    <property type="evidence" value="ECO:0007669"/>
    <property type="project" value="UniProtKB-SubCell"/>
</dbReference>
<dbReference type="InterPro" id="IPR036390">
    <property type="entry name" value="WH_DNA-bd_sf"/>
</dbReference>
<dbReference type="CDD" id="cd22701">
    <property type="entry name" value="FHA_FKH1-like"/>
    <property type="match status" value="1"/>
</dbReference>
<evidence type="ECO:0000256" key="5">
    <source>
        <dbReference type="ARBA" id="ARBA00023242"/>
    </source>
</evidence>
<feature type="DNA-binding region" description="Fork-head" evidence="6">
    <location>
        <begin position="288"/>
        <end position="383"/>
    </location>
</feature>
<dbReference type="SUPFAM" id="SSF49879">
    <property type="entry name" value="SMAD/FHA domain"/>
    <property type="match status" value="1"/>
</dbReference>
<dbReference type="RefSeq" id="XP_024663841.1">
    <property type="nucleotide sequence ID" value="XM_024808073.1"/>
</dbReference>
<dbReference type="PROSITE" id="PS00657">
    <property type="entry name" value="FORK_HEAD_1"/>
    <property type="match status" value="1"/>
</dbReference>
<dbReference type="PROSITE" id="PS50039">
    <property type="entry name" value="FORK_HEAD_3"/>
    <property type="match status" value="1"/>
</dbReference>
<evidence type="ECO:0000256" key="2">
    <source>
        <dbReference type="ARBA" id="ARBA00023015"/>
    </source>
</evidence>
<name>A0A2T0FFY2_9ASCO</name>
<dbReference type="OrthoDB" id="5954824at2759"/>
<dbReference type="SMART" id="SM00339">
    <property type="entry name" value="FH"/>
    <property type="match status" value="1"/>
</dbReference>
<dbReference type="GeneID" id="36515264"/>
<dbReference type="PROSITE" id="PS00658">
    <property type="entry name" value="FORK_HEAD_2"/>
    <property type="match status" value="1"/>
</dbReference>
<dbReference type="AlphaFoldDB" id="A0A2T0FFY2"/>
<dbReference type="CDD" id="cd00059">
    <property type="entry name" value="FH_FOX"/>
    <property type="match status" value="1"/>
</dbReference>
<dbReference type="STRING" id="45607.A0A2T0FFY2"/>
<dbReference type="Pfam" id="PF00498">
    <property type="entry name" value="FHA"/>
    <property type="match status" value="1"/>
</dbReference>
<dbReference type="Proteomes" id="UP000238350">
    <property type="component" value="Unassembled WGS sequence"/>
</dbReference>
<feature type="region of interest" description="Disordered" evidence="7">
    <location>
        <begin position="1"/>
        <end position="27"/>
    </location>
</feature>
<gene>
    <name evidence="10" type="ORF">B9G98_01515</name>
</gene>
<keyword evidence="3 6" id="KW-0238">DNA-binding</keyword>
<dbReference type="GO" id="GO:0000978">
    <property type="term" value="F:RNA polymerase II cis-regulatory region sequence-specific DNA binding"/>
    <property type="evidence" value="ECO:0007669"/>
    <property type="project" value="TreeGrafter"/>
</dbReference>
<protein>
    <submittedName>
        <fullName evidence="10">Fork-head transcriptional regulator 2</fullName>
    </submittedName>
</protein>
<dbReference type="Gene3D" id="2.60.200.20">
    <property type="match status" value="1"/>
</dbReference>
<dbReference type="InterPro" id="IPR001766">
    <property type="entry name" value="Fork_head_dom"/>
</dbReference>
<dbReference type="InterPro" id="IPR036388">
    <property type="entry name" value="WH-like_DNA-bd_sf"/>
</dbReference>
<dbReference type="Pfam" id="PF00250">
    <property type="entry name" value="Forkhead"/>
    <property type="match status" value="1"/>
</dbReference>
<organism evidence="10 11">
    <name type="scientific">Wickerhamiella sorbophila</name>
    <dbReference type="NCBI Taxonomy" id="45607"/>
    <lineage>
        <taxon>Eukaryota</taxon>
        <taxon>Fungi</taxon>
        <taxon>Dikarya</taxon>
        <taxon>Ascomycota</taxon>
        <taxon>Saccharomycotina</taxon>
        <taxon>Dipodascomycetes</taxon>
        <taxon>Dipodascales</taxon>
        <taxon>Trichomonascaceae</taxon>
        <taxon>Wickerhamiella</taxon>
    </lineage>
</organism>
<feature type="region of interest" description="Disordered" evidence="7">
    <location>
        <begin position="213"/>
        <end position="258"/>
    </location>
</feature>
<evidence type="ECO:0000256" key="6">
    <source>
        <dbReference type="PROSITE-ProRule" id="PRU00089"/>
    </source>
</evidence>
<feature type="region of interest" description="Disordered" evidence="7">
    <location>
        <begin position="571"/>
        <end position="617"/>
    </location>
</feature>
<dbReference type="GO" id="GO:0000981">
    <property type="term" value="F:DNA-binding transcription factor activity, RNA polymerase II-specific"/>
    <property type="evidence" value="ECO:0007669"/>
    <property type="project" value="TreeGrafter"/>
</dbReference>
<dbReference type="Gene3D" id="1.10.10.10">
    <property type="entry name" value="Winged helix-like DNA-binding domain superfamily/Winged helix DNA-binding domain"/>
    <property type="match status" value="1"/>
</dbReference>
<feature type="compositionally biased region" description="Polar residues" evidence="7">
    <location>
        <begin position="571"/>
        <end position="585"/>
    </location>
</feature>
<evidence type="ECO:0000259" key="8">
    <source>
        <dbReference type="PROSITE" id="PS50006"/>
    </source>
</evidence>
<evidence type="ECO:0000256" key="1">
    <source>
        <dbReference type="ARBA" id="ARBA00004123"/>
    </source>
</evidence>
<sequence length="617" mass="67295">MAAIKREFGGDEDNIAKKSRRESSESVASHESVAALVAAATDAIHSDSLANSEEFDIDRVICSLSLPDPEIQVIKDFSNANNIDVKVQAYAKLAGQSWTYYVQRLEVIIGRKSSDGYEYVDIDLGPSRIVSRRHAIIRYNLETRQWQITVLGRNGIRIDRASYKNGTVTLRSGNILDFGGTQMMFVLPDSAPQVARSMLPSFQSMPAGTYAVATGDNSSSGASSKHPSPELDDGGKSKARRPSSGQHSSGGESKPYPRGLAIVSRPQFQEHSQYIEQDLSSDDCKDIKPPFSYATMISQAILSTPDHMMSLADIYSWISTRYAFYRHSKPGWQNSIRHNLSLNKAFEKVPRRQNEPGKGSKWQITAKYKEDFIKKASAGKHYKGRALASPSQMRKQVNYQSTMTLSKVVAPHPQPDLAVGDTKSPHIQQAVPPLAELVPAPAETATTPKHTLRSRPISGNGSAASVPPVVPPLTSASTGYSEDLQAGYMGEYYEGGIYSGGIPLRQLEAYTPERGSSFTSRGRQEGAVSTPQRGQAELQLAPPSATHNLPSHMIPGSSPAPFWKYMHLSSTPMRPQTAGTESSPPDQLRAEDLGDLPGVDLTKGFQQVGKWEGTEKA</sequence>
<dbReference type="PROSITE" id="PS50006">
    <property type="entry name" value="FHA_DOMAIN"/>
    <property type="match status" value="1"/>
</dbReference>
<feature type="domain" description="Fork-head" evidence="9">
    <location>
        <begin position="288"/>
        <end position="383"/>
    </location>
</feature>
<dbReference type="InterPro" id="IPR000253">
    <property type="entry name" value="FHA_dom"/>
</dbReference>
<keyword evidence="11" id="KW-1185">Reference proteome</keyword>
<keyword evidence="5 6" id="KW-0539">Nucleus</keyword>
<comment type="caution">
    <text evidence="10">The sequence shown here is derived from an EMBL/GenBank/DDBJ whole genome shotgun (WGS) entry which is preliminary data.</text>
</comment>